<protein>
    <submittedName>
        <fullName evidence="1">7576_t:CDS:1</fullName>
    </submittedName>
</protein>
<feature type="non-terminal residue" evidence="1">
    <location>
        <position position="302"/>
    </location>
</feature>
<dbReference type="EMBL" id="CAJVPQ010009123">
    <property type="protein sequence ID" value="CAG8712815.1"/>
    <property type="molecule type" value="Genomic_DNA"/>
</dbReference>
<sequence length="302" mass="34692">EVWFDEDMFFNETNPIKVNTVSLANDVYFEESEEERNEKVLLLQRLQPVKTNNSLEEVESQATNTMESKRKRVPCCMNAKNKTRENEELSLIDDDTTESKRKRVLCHMNAKKKIKENDDDDGICTILLIHSPESFYDQRLPTYNIAPSSSIKDHSLENTYDQQSSVSNMTNITSSLTESYSFESTNNQLSIASNITNITTSSLIGPFKNNLEVCLYLVQHPELINLTMNMMKAGGQESITTREKVDKFNVLPEKKLGMLQMHLKCLFFRTRVINKQIIDTLIRSLFPNIQNTRASDRAALQT</sequence>
<evidence type="ECO:0000313" key="1">
    <source>
        <dbReference type="EMBL" id="CAG8712815.1"/>
    </source>
</evidence>
<evidence type="ECO:0000313" key="2">
    <source>
        <dbReference type="Proteomes" id="UP000789570"/>
    </source>
</evidence>
<dbReference type="Proteomes" id="UP000789570">
    <property type="component" value="Unassembled WGS sequence"/>
</dbReference>
<gene>
    <name evidence="1" type="ORF">FCALED_LOCUS14011</name>
</gene>
<dbReference type="AlphaFoldDB" id="A0A9N9HYC6"/>
<proteinExistence type="predicted"/>
<accession>A0A9N9HYC6</accession>
<dbReference type="OrthoDB" id="2440718at2759"/>
<keyword evidence="2" id="KW-1185">Reference proteome</keyword>
<comment type="caution">
    <text evidence="1">The sequence shown here is derived from an EMBL/GenBank/DDBJ whole genome shotgun (WGS) entry which is preliminary data.</text>
</comment>
<organism evidence="1 2">
    <name type="scientific">Funneliformis caledonium</name>
    <dbReference type="NCBI Taxonomy" id="1117310"/>
    <lineage>
        <taxon>Eukaryota</taxon>
        <taxon>Fungi</taxon>
        <taxon>Fungi incertae sedis</taxon>
        <taxon>Mucoromycota</taxon>
        <taxon>Glomeromycotina</taxon>
        <taxon>Glomeromycetes</taxon>
        <taxon>Glomerales</taxon>
        <taxon>Glomeraceae</taxon>
        <taxon>Funneliformis</taxon>
    </lineage>
</organism>
<reference evidence="1" key="1">
    <citation type="submission" date="2021-06" db="EMBL/GenBank/DDBJ databases">
        <authorList>
            <person name="Kallberg Y."/>
            <person name="Tangrot J."/>
            <person name="Rosling A."/>
        </authorList>
    </citation>
    <scope>NUCLEOTIDE SEQUENCE</scope>
    <source>
        <strain evidence="1">UK204</strain>
    </source>
</reference>
<name>A0A9N9HYC6_9GLOM</name>
<feature type="non-terminal residue" evidence="1">
    <location>
        <position position="1"/>
    </location>
</feature>